<feature type="domain" description="HTH cro/C1-type" evidence="4">
    <location>
        <begin position="11"/>
        <end position="65"/>
    </location>
</feature>
<evidence type="ECO:0000259" key="4">
    <source>
        <dbReference type="PROSITE" id="PS50943"/>
    </source>
</evidence>
<reference evidence="6" key="1">
    <citation type="journal article" date="2019" name="Int. J. Syst. Evol. Microbiol.">
        <title>The Global Catalogue of Microorganisms (GCM) 10K type strain sequencing project: providing services to taxonomists for standard genome sequencing and annotation.</title>
        <authorList>
            <consortium name="The Broad Institute Genomics Platform"/>
            <consortium name="The Broad Institute Genome Sequencing Center for Infectious Disease"/>
            <person name="Wu L."/>
            <person name="Ma J."/>
        </authorList>
    </citation>
    <scope>NUCLEOTIDE SEQUENCE [LARGE SCALE GENOMIC DNA]</scope>
    <source>
        <strain evidence="6">CGMCC 1.19062</strain>
    </source>
</reference>
<dbReference type="Gene3D" id="1.10.260.40">
    <property type="entry name" value="lambda repressor-like DNA-binding domains"/>
    <property type="match status" value="1"/>
</dbReference>
<dbReference type="InterPro" id="IPR010982">
    <property type="entry name" value="Lambda_DNA-bd_dom_sf"/>
</dbReference>
<dbReference type="InterPro" id="IPR001387">
    <property type="entry name" value="Cro/C1-type_HTH"/>
</dbReference>
<keyword evidence="1" id="KW-0805">Transcription regulation</keyword>
<dbReference type="RefSeq" id="WP_379874640.1">
    <property type="nucleotide sequence ID" value="NZ_JBHUIP010000003.1"/>
</dbReference>
<dbReference type="PROSITE" id="PS50943">
    <property type="entry name" value="HTH_CROC1"/>
    <property type="match status" value="1"/>
</dbReference>
<keyword evidence="3" id="KW-0804">Transcription</keyword>
<dbReference type="SMART" id="SM00530">
    <property type="entry name" value="HTH_XRE"/>
    <property type="match status" value="1"/>
</dbReference>
<sequence length="71" mass="7885">MQSHDILAKNLRMLRAGAGLSQEDLADLAQVDRTYIGGLERSVRNPTLAVIERIARALGVEPYELLRPGRE</sequence>
<protein>
    <submittedName>
        <fullName evidence="5">Helix-turn-helix domain-containing protein</fullName>
    </submittedName>
</protein>
<proteinExistence type="predicted"/>
<evidence type="ECO:0000313" key="6">
    <source>
        <dbReference type="Proteomes" id="UP001597295"/>
    </source>
</evidence>
<evidence type="ECO:0000256" key="3">
    <source>
        <dbReference type="ARBA" id="ARBA00023163"/>
    </source>
</evidence>
<evidence type="ECO:0000256" key="2">
    <source>
        <dbReference type="ARBA" id="ARBA00023125"/>
    </source>
</evidence>
<dbReference type="Pfam" id="PF01381">
    <property type="entry name" value="HTH_3"/>
    <property type="match status" value="1"/>
</dbReference>
<keyword evidence="2" id="KW-0238">DNA-binding</keyword>
<dbReference type="SUPFAM" id="SSF47413">
    <property type="entry name" value="lambda repressor-like DNA-binding domains"/>
    <property type="match status" value="1"/>
</dbReference>
<accession>A0ABW5DLE9</accession>
<comment type="caution">
    <text evidence="5">The sequence shown here is derived from an EMBL/GenBank/DDBJ whole genome shotgun (WGS) entry which is preliminary data.</text>
</comment>
<gene>
    <name evidence="5" type="ORF">ACFSM5_02415</name>
</gene>
<dbReference type="EMBL" id="JBHUIP010000003">
    <property type="protein sequence ID" value="MFD2261724.1"/>
    <property type="molecule type" value="Genomic_DNA"/>
</dbReference>
<dbReference type="InterPro" id="IPR050807">
    <property type="entry name" value="TransReg_Diox_bact_type"/>
</dbReference>
<evidence type="ECO:0000313" key="5">
    <source>
        <dbReference type="EMBL" id="MFD2261724.1"/>
    </source>
</evidence>
<dbReference type="Proteomes" id="UP001597295">
    <property type="component" value="Unassembled WGS sequence"/>
</dbReference>
<dbReference type="PANTHER" id="PTHR46797">
    <property type="entry name" value="HTH-TYPE TRANSCRIPTIONAL REGULATOR"/>
    <property type="match status" value="1"/>
</dbReference>
<name>A0ABW5DLE9_9PROT</name>
<dbReference type="CDD" id="cd00093">
    <property type="entry name" value="HTH_XRE"/>
    <property type="match status" value="1"/>
</dbReference>
<organism evidence="5 6">
    <name type="scientific">Lacibacterium aquatile</name>
    <dbReference type="NCBI Taxonomy" id="1168082"/>
    <lineage>
        <taxon>Bacteria</taxon>
        <taxon>Pseudomonadati</taxon>
        <taxon>Pseudomonadota</taxon>
        <taxon>Alphaproteobacteria</taxon>
        <taxon>Rhodospirillales</taxon>
        <taxon>Rhodospirillaceae</taxon>
    </lineage>
</organism>
<evidence type="ECO:0000256" key="1">
    <source>
        <dbReference type="ARBA" id="ARBA00023015"/>
    </source>
</evidence>
<dbReference type="PANTHER" id="PTHR46797:SF23">
    <property type="entry name" value="HTH-TYPE TRANSCRIPTIONAL REGULATOR SUTR"/>
    <property type="match status" value="1"/>
</dbReference>
<keyword evidence="6" id="KW-1185">Reference proteome</keyword>